<dbReference type="AlphaFoldDB" id="A0AAV3S0K8"/>
<keyword evidence="2" id="KW-1185">Reference proteome</keyword>
<protein>
    <submittedName>
        <fullName evidence="1">Uncharacterized protein</fullName>
    </submittedName>
</protein>
<evidence type="ECO:0000313" key="2">
    <source>
        <dbReference type="Proteomes" id="UP001454036"/>
    </source>
</evidence>
<sequence>MYEGELYRKSFEGPLLLCVSQGNIKKRYSVSHPKDVNKLSPKWEVPYPIRHVLGPGTYELDEMNGKPVPQTWHASNLSKFYC</sequence>
<accession>A0AAV3S0K8</accession>
<dbReference type="Proteomes" id="UP001454036">
    <property type="component" value="Unassembled WGS sequence"/>
</dbReference>
<dbReference type="EMBL" id="BAABME010014837">
    <property type="protein sequence ID" value="GAA0187551.1"/>
    <property type="molecule type" value="Genomic_DNA"/>
</dbReference>
<gene>
    <name evidence="1" type="ORF">LIER_34839</name>
</gene>
<name>A0AAV3S0K8_LITER</name>
<evidence type="ECO:0000313" key="1">
    <source>
        <dbReference type="EMBL" id="GAA0187551.1"/>
    </source>
</evidence>
<comment type="caution">
    <text evidence="1">The sequence shown here is derived from an EMBL/GenBank/DDBJ whole genome shotgun (WGS) entry which is preliminary data.</text>
</comment>
<proteinExistence type="predicted"/>
<organism evidence="1 2">
    <name type="scientific">Lithospermum erythrorhizon</name>
    <name type="common">Purple gromwell</name>
    <name type="synonym">Lithospermum officinale var. erythrorhizon</name>
    <dbReference type="NCBI Taxonomy" id="34254"/>
    <lineage>
        <taxon>Eukaryota</taxon>
        <taxon>Viridiplantae</taxon>
        <taxon>Streptophyta</taxon>
        <taxon>Embryophyta</taxon>
        <taxon>Tracheophyta</taxon>
        <taxon>Spermatophyta</taxon>
        <taxon>Magnoliopsida</taxon>
        <taxon>eudicotyledons</taxon>
        <taxon>Gunneridae</taxon>
        <taxon>Pentapetalae</taxon>
        <taxon>asterids</taxon>
        <taxon>lamiids</taxon>
        <taxon>Boraginales</taxon>
        <taxon>Boraginaceae</taxon>
        <taxon>Boraginoideae</taxon>
        <taxon>Lithospermeae</taxon>
        <taxon>Lithospermum</taxon>
    </lineage>
</organism>
<reference evidence="1 2" key="1">
    <citation type="submission" date="2024-01" db="EMBL/GenBank/DDBJ databases">
        <title>The complete chloroplast genome sequence of Lithospermum erythrorhizon: insights into the phylogenetic relationship among Boraginaceae species and the maternal lineages of purple gromwells.</title>
        <authorList>
            <person name="Okada T."/>
            <person name="Watanabe K."/>
        </authorList>
    </citation>
    <scope>NUCLEOTIDE SEQUENCE [LARGE SCALE GENOMIC DNA]</scope>
</reference>